<name>A0A1J1ICG6_9DIPT</name>
<evidence type="ECO:0000313" key="1">
    <source>
        <dbReference type="EMBL" id="CRK97244.1"/>
    </source>
</evidence>
<accession>A0A1J1ICG6</accession>
<dbReference type="Proteomes" id="UP000183832">
    <property type="component" value="Unassembled WGS sequence"/>
</dbReference>
<reference evidence="1 2" key="1">
    <citation type="submission" date="2015-04" db="EMBL/GenBank/DDBJ databases">
        <authorList>
            <person name="Syromyatnikov M.Y."/>
            <person name="Popov V.N."/>
        </authorList>
    </citation>
    <scope>NUCLEOTIDE SEQUENCE [LARGE SCALE GENOMIC DNA]</scope>
</reference>
<organism evidence="1 2">
    <name type="scientific">Clunio marinus</name>
    <dbReference type="NCBI Taxonomy" id="568069"/>
    <lineage>
        <taxon>Eukaryota</taxon>
        <taxon>Metazoa</taxon>
        <taxon>Ecdysozoa</taxon>
        <taxon>Arthropoda</taxon>
        <taxon>Hexapoda</taxon>
        <taxon>Insecta</taxon>
        <taxon>Pterygota</taxon>
        <taxon>Neoptera</taxon>
        <taxon>Endopterygota</taxon>
        <taxon>Diptera</taxon>
        <taxon>Nematocera</taxon>
        <taxon>Chironomoidea</taxon>
        <taxon>Chironomidae</taxon>
        <taxon>Clunio</taxon>
    </lineage>
</organism>
<evidence type="ECO:0000313" key="2">
    <source>
        <dbReference type="Proteomes" id="UP000183832"/>
    </source>
</evidence>
<keyword evidence="2" id="KW-1185">Reference proteome</keyword>
<dbReference type="AlphaFoldDB" id="A0A1J1ICG6"/>
<sequence length="79" mass="9160">MKINNCKLCEIYDNQKHSGDKGAQSQYCRHTSAAAAAFLSPNHIRDFLAFHLLRVSEIKRRETKQIRSKTKGKEFHEVE</sequence>
<protein>
    <submittedName>
        <fullName evidence="1">CLUMA_CG010640, isoform A</fullName>
    </submittedName>
</protein>
<gene>
    <name evidence="1" type="ORF">CLUMA_CG010640</name>
</gene>
<proteinExistence type="predicted"/>
<dbReference type="EMBL" id="CVRI01000047">
    <property type="protein sequence ID" value="CRK97244.1"/>
    <property type="molecule type" value="Genomic_DNA"/>
</dbReference>